<organism evidence="1 2">
    <name type="scientific">Araneus ventricosus</name>
    <name type="common">Orbweaver spider</name>
    <name type="synonym">Epeira ventricosa</name>
    <dbReference type="NCBI Taxonomy" id="182803"/>
    <lineage>
        <taxon>Eukaryota</taxon>
        <taxon>Metazoa</taxon>
        <taxon>Ecdysozoa</taxon>
        <taxon>Arthropoda</taxon>
        <taxon>Chelicerata</taxon>
        <taxon>Arachnida</taxon>
        <taxon>Araneae</taxon>
        <taxon>Araneomorphae</taxon>
        <taxon>Entelegynae</taxon>
        <taxon>Araneoidea</taxon>
        <taxon>Araneidae</taxon>
        <taxon>Araneus</taxon>
    </lineage>
</organism>
<keyword evidence="2" id="KW-1185">Reference proteome</keyword>
<accession>A0A4Y2SG78</accession>
<name>A0A4Y2SG78_ARAVE</name>
<dbReference type="AlphaFoldDB" id="A0A4Y2SG78"/>
<gene>
    <name evidence="1" type="ORF">AVEN_128949_1</name>
</gene>
<reference evidence="1 2" key="1">
    <citation type="journal article" date="2019" name="Sci. Rep.">
        <title>Orb-weaving spider Araneus ventricosus genome elucidates the spidroin gene catalogue.</title>
        <authorList>
            <person name="Kono N."/>
            <person name="Nakamura H."/>
            <person name="Ohtoshi R."/>
            <person name="Moran D.A.P."/>
            <person name="Shinohara A."/>
            <person name="Yoshida Y."/>
            <person name="Fujiwara M."/>
            <person name="Mori M."/>
            <person name="Tomita M."/>
            <person name="Arakawa K."/>
        </authorList>
    </citation>
    <scope>NUCLEOTIDE SEQUENCE [LARGE SCALE GENOMIC DNA]</scope>
</reference>
<sequence length="95" mass="11060">MMKIRKVFPCKSRIDGNDEKHLFFFRANAIHLDGFAEETADGDIVPSEFYQIYIRSPDQVHDIIKNQSYHSDSHIGMTDSVSSWVAMVCLFYYYA</sequence>
<dbReference type="Proteomes" id="UP000499080">
    <property type="component" value="Unassembled WGS sequence"/>
</dbReference>
<dbReference type="EMBL" id="BGPR01021730">
    <property type="protein sequence ID" value="GBN87272.1"/>
    <property type="molecule type" value="Genomic_DNA"/>
</dbReference>
<protein>
    <submittedName>
        <fullName evidence="1">Uncharacterized protein</fullName>
    </submittedName>
</protein>
<proteinExistence type="predicted"/>
<evidence type="ECO:0000313" key="1">
    <source>
        <dbReference type="EMBL" id="GBN87272.1"/>
    </source>
</evidence>
<evidence type="ECO:0000313" key="2">
    <source>
        <dbReference type="Proteomes" id="UP000499080"/>
    </source>
</evidence>
<comment type="caution">
    <text evidence="1">The sequence shown here is derived from an EMBL/GenBank/DDBJ whole genome shotgun (WGS) entry which is preliminary data.</text>
</comment>